<accession>A0ABP8CNS0</accession>
<keyword evidence="1" id="KW-0489">Methyltransferase</keyword>
<evidence type="ECO:0000256" key="2">
    <source>
        <dbReference type="ARBA" id="ARBA00022679"/>
    </source>
</evidence>
<dbReference type="InterPro" id="IPR019257">
    <property type="entry name" value="MeTrfase_dom"/>
</dbReference>
<gene>
    <name evidence="4" type="primary">egtD</name>
    <name evidence="4" type="ORF">GCM10022292_07820</name>
</gene>
<dbReference type="PANTHER" id="PTHR43397:SF1">
    <property type="entry name" value="ERGOTHIONEINE BIOSYNTHESIS PROTEIN 1"/>
    <property type="match status" value="1"/>
</dbReference>
<organism evidence="4 5">
    <name type="scientific">Winogradskyella damuponensis</name>
    <dbReference type="NCBI Taxonomy" id="943939"/>
    <lineage>
        <taxon>Bacteria</taxon>
        <taxon>Pseudomonadati</taxon>
        <taxon>Bacteroidota</taxon>
        <taxon>Flavobacteriia</taxon>
        <taxon>Flavobacteriales</taxon>
        <taxon>Flavobacteriaceae</taxon>
        <taxon>Winogradskyella</taxon>
    </lineage>
</organism>
<dbReference type="EMBL" id="BAABCB010000006">
    <property type="protein sequence ID" value="GAA4241429.1"/>
    <property type="molecule type" value="Genomic_DNA"/>
</dbReference>
<evidence type="ECO:0000259" key="3">
    <source>
        <dbReference type="Pfam" id="PF10017"/>
    </source>
</evidence>
<evidence type="ECO:0000313" key="4">
    <source>
        <dbReference type="EMBL" id="GAA4241429.1"/>
    </source>
</evidence>
<dbReference type="SUPFAM" id="SSF53335">
    <property type="entry name" value="S-adenosyl-L-methionine-dependent methyltransferases"/>
    <property type="match status" value="1"/>
</dbReference>
<evidence type="ECO:0000256" key="1">
    <source>
        <dbReference type="ARBA" id="ARBA00022603"/>
    </source>
</evidence>
<dbReference type="InterPro" id="IPR029063">
    <property type="entry name" value="SAM-dependent_MTases_sf"/>
</dbReference>
<proteinExistence type="predicted"/>
<keyword evidence="5" id="KW-1185">Reference proteome</keyword>
<dbReference type="RefSeq" id="WP_334466736.1">
    <property type="nucleotide sequence ID" value="NZ_BAABCB010000006.1"/>
</dbReference>
<keyword evidence="2" id="KW-0808">Transferase</keyword>
<protein>
    <submittedName>
        <fullName evidence="4">L-histidine N(Alpha)-methyltransferase</fullName>
    </submittedName>
</protein>
<sequence>MNTQFKKDLIEGLSKEQKTLSSKYFYDDAGSRIFQEIMNMPEYYLTNSEFEILSLQAKQIIEALNFNEPFNIIELGAGDGFKTFKLLEYLVNNNINFHYVPIDISQGAMDDLTGKLKQKLPQLSIHPRVGDYFEVLSKENMQTKIPSLLLFLGSNVGNYSKNEAVSLMQLFNSNMKQGDKLLLGVDLKKNPITIQNAYFDKHGITKRFNINLLLRINREFDADFKIDDFDFYCHYNPINGEVRSYIVSLRNQKVELKKINESFDFTYDELIWTELSKKYSLKGIEELAKDSNFKVENHFLDCKHYFTDTLLIK</sequence>
<comment type="caution">
    <text evidence="4">The sequence shown here is derived from an EMBL/GenBank/DDBJ whole genome shotgun (WGS) entry which is preliminary data.</text>
</comment>
<evidence type="ECO:0000313" key="5">
    <source>
        <dbReference type="Proteomes" id="UP001501682"/>
    </source>
</evidence>
<dbReference type="Gene3D" id="3.40.50.150">
    <property type="entry name" value="Vaccinia Virus protein VP39"/>
    <property type="match status" value="1"/>
</dbReference>
<dbReference type="InterPro" id="IPR051128">
    <property type="entry name" value="EgtD_Methyltrsf_superfamily"/>
</dbReference>
<name>A0ABP8CNS0_9FLAO</name>
<dbReference type="InterPro" id="IPR017804">
    <property type="entry name" value="MeTrfase_EgtD-like"/>
</dbReference>
<dbReference type="PIRSF" id="PIRSF018005">
    <property type="entry name" value="UCP018005"/>
    <property type="match status" value="1"/>
</dbReference>
<dbReference type="Proteomes" id="UP001501682">
    <property type="component" value="Unassembled WGS sequence"/>
</dbReference>
<reference evidence="5" key="1">
    <citation type="journal article" date="2019" name="Int. J. Syst. Evol. Microbiol.">
        <title>The Global Catalogue of Microorganisms (GCM) 10K type strain sequencing project: providing services to taxonomists for standard genome sequencing and annotation.</title>
        <authorList>
            <consortium name="The Broad Institute Genomics Platform"/>
            <consortium name="The Broad Institute Genome Sequencing Center for Infectious Disease"/>
            <person name="Wu L."/>
            <person name="Ma J."/>
        </authorList>
    </citation>
    <scope>NUCLEOTIDE SEQUENCE [LARGE SCALE GENOMIC DNA]</scope>
    <source>
        <strain evidence="5">JCM 17633</strain>
    </source>
</reference>
<dbReference type="PANTHER" id="PTHR43397">
    <property type="entry name" value="ERGOTHIONEINE BIOSYNTHESIS PROTEIN 1"/>
    <property type="match status" value="1"/>
</dbReference>
<dbReference type="Pfam" id="PF10017">
    <property type="entry name" value="Methyltransf_33"/>
    <property type="match status" value="1"/>
</dbReference>
<feature type="domain" description="Histidine-specific methyltransferase SAM-dependent" evidence="3">
    <location>
        <begin position="5"/>
        <end position="311"/>
    </location>
</feature>